<evidence type="ECO:0000313" key="1">
    <source>
        <dbReference type="EMBL" id="JAH47021.1"/>
    </source>
</evidence>
<accession>A0A0E9T0D4</accession>
<reference evidence="1" key="1">
    <citation type="submission" date="2014-11" db="EMBL/GenBank/DDBJ databases">
        <authorList>
            <person name="Amaro Gonzalez C."/>
        </authorList>
    </citation>
    <scope>NUCLEOTIDE SEQUENCE</scope>
</reference>
<dbReference type="EMBL" id="GBXM01061556">
    <property type="protein sequence ID" value="JAH47021.1"/>
    <property type="molecule type" value="Transcribed_RNA"/>
</dbReference>
<protein>
    <submittedName>
        <fullName evidence="1">Uncharacterized protein</fullName>
    </submittedName>
</protein>
<organism evidence="1">
    <name type="scientific">Anguilla anguilla</name>
    <name type="common">European freshwater eel</name>
    <name type="synonym">Muraena anguilla</name>
    <dbReference type="NCBI Taxonomy" id="7936"/>
    <lineage>
        <taxon>Eukaryota</taxon>
        <taxon>Metazoa</taxon>
        <taxon>Chordata</taxon>
        <taxon>Craniata</taxon>
        <taxon>Vertebrata</taxon>
        <taxon>Euteleostomi</taxon>
        <taxon>Actinopterygii</taxon>
        <taxon>Neopterygii</taxon>
        <taxon>Teleostei</taxon>
        <taxon>Anguilliformes</taxon>
        <taxon>Anguillidae</taxon>
        <taxon>Anguilla</taxon>
    </lineage>
</organism>
<sequence>MLFHVYICLLPK</sequence>
<name>A0A0E9T0D4_ANGAN</name>
<reference evidence="1" key="2">
    <citation type="journal article" date="2015" name="Fish Shellfish Immunol.">
        <title>Early steps in the European eel (Anguilla anguilla)-Vibrio vulnificus interaction in the gills: Role of the RtxA13 toxin.</title>
        <authorList>
            <person name="Callol A."/>
            <person name="Pajuelo D."/>
            <person name="Ebbesson L."/>
            <person name="Teles M."/>
            <person name="MacKenzie S."/>
            <person name="Amaro C."/>
        </authorList>
    </citation>
    <scope>NUCLEOTIDE SEQUENCE</scope>
</reference>
<proteinExistence type="predicted"/>